<protein>
    <submittedName>
        <fullName evidence="1">Uncharacterized protein</fullName>
    </submittedName>
</protein>
<gene>
    <name evidence="1" type="ORF">BKM31_22250</name>
</gene>
<proteinExistence type="predicted"/>
<name>A0A1V0A0W5_9ACTN</name>
<reference evidence="2" key="1">
    <citation type="journal article" date="2017" name="Med. Chem. Commun.">
        <title>Nonomuraea sp. ATCC 55076 harbours the largest actinomycete chromosome to date and the kistamicin biosynthetic gene cluster.</title>
        <authorList>
            <person name="Nazari B."/>
            <person name="Forneris C.C."/>
            <person name="Gibson M.I."/>
            <person name="Moon K."/>
            <person name="Schramma K.R."/>
            <person name="Seyedsayamdost M.R."/>
        </authorList>
    </citation>
    <scope>NUCLEOTIDE SEQUENCE [LARGE SCALE GENOMIC DNA]</scope>
    <source>
        <strain evidence="2">ATCC 55076</strain>
    </source>
</reference>
<dbReference type="EMBL" id="CP017717">
    <property type="protein sequence ID" value="AQZ63819.1"/>
    <property type="molecule type" value="Genomic_DNA"/>
</dbReference>
<accession>A0A1V0A0W5</accession>
<evidence type="ECO:0000313" key="1">
    <source>
        <dbReference type="EMBL" id="AQZ63819.1"/>
    </source>
</evidence>
<sequence>MIGSPAGGRLLPYWRWCSSASVSSLWPAGGSRGVAMAGCLASTAHHQVVPAFMAPTPTKSGGPVRQPAGICGGRAAGRTLLSISAPLRGRSPRDAPFEGMLLYVVK</sequence>
<dbReference type="KEGG" id="noa:BKM31_22250"/>
<dbReference type="Proteomes" id="UP000190797">
    <property type="component" value="Chromosome"/>
</dbReference>
<dbReference type="STRING" id="1909395.BKM31_22250"/>
<organism evidence="1 2">
    <name type="scientific">[Actinomadura] parvosata subsp. kistnae</name>
    <dbReference type="NCBI Taxonomy" id="1909395"/>
    <lineage>
        <taxon>Bacteria</taxon>
        <taxon>Bacillati</taxon>
        <taxon>Actinomycetota</taxon>
        <taxon>Actinomycetes</taxon>
        <taxon>Streptosporangiales</taxon>
        <taxon>Streptosporangiaceae</taxon>
        <taxon>Nonomuraea</taxon>
    </lineage>
</organism>
<keyword evidence="2" id="KW-1185">Reference proteome</keyword>
<dbReference type="AlphaFoldDB" id="A0A1V0A0W5"/>
<evidence type="ECO:0000313" key="2">
    <source>
        <dbReference type="Proteomes" id="UP000190797"/>
    </source>
</evidence>